<evidence type="ECO:0000256" key="9">
    <source>
        <dbReference type="ARBA" id="ARBA00023136"/>
    </source>
</evidence>
<dbReference type="KEGG" id="tcx:Tcr_0256"/>
<comment type="similarity">
    <text evidence="2">Belongs to the GSP J family.</text>
</comment>
<reference evidence="11" key="1">
    <citation type="submission" date="2006-07" db="EMBL/GenBank/DDBJ databases">
        <title>Complete sequence of Thiomicrospira crunogena XCL-2.</title>
        <authorList>
            <consortium name="US DOE Joint Genome Institute"/>
            <person name="Copeland A."/>
            <person name="Lucas S."/>
            <person name="Lapidus A."/>
            <person name="Barry K."/>
            <person name="Detter J.C."/>
            <person name="Glavina del Rio T."/>
            <person name="Hammon N."/>
            <person name="Israni S."/>
            <person name="Dalin E."/>
            <person name="Tice H."/>
            <person name="Pitluck S."/>
            <person name="Chain P."/>
            <person name="Malfatti S."/>
            <person name="Shin M."/>
            <person name="Vergez L."/>
            <person name="Schmutz J."/>
            <person name="Larimer F."/>
            <person name="Land M."/>
            <person name="Hauser L."/>
            <person name="Kyrpides N."/>
            <person name="Lykidis A."/>
            <person name="Scott K.M."/>
            <person name="Sievert S."/>
            <person name="Kerfeld C."/>
            <person name="Freyermuth S."/>
            <person name="Dobrinski K."/>
            <person name="Boller A."/>
            <person name="Fitzpatrick K."/>
            <person name="Thoma P."/>
            <person name="Moore J."/>
            <person name="Richardson P."/>
        </authorList>
    </citation>
    <scope>NUCLEOTIDE SEQUENCE</scope>
    <source>
        <strain evidence="11">XCL-2</strain>
    </source>
</reference>
<dbReference type="InterPro" id="IPR051621">
    <property type="entry name" value="T2SS_protein_J"/>
</dbReference>
<evidence type="ECO:0000256" key="1">
    <source>
        <dbReference type="ARBA" id="ARBA00004377"/>
    </source>
</evidence>
<organism evidence="11">
    <name type="scientific">Hydrogenovibrio crunogenus (strain DSM 25203 / XCL-2)</name>
    <name type="common">Thiomicrospira crunogena</name>
    <dbReference type="NCBI Taxonomy" id="317025"/>
    <lineage>
        <taxon>Bacteria</taxon>
        <taxon>Pseudomonadati</taxon>
        <taxon>Pseudomonadota</taxon>
        <taxon>Gammaproteobacteria</taxon>
        <taxon>Thiotrichales</taxon>
        <taxon>Piscirickettsiaceae</taxon>
        <taxon>Hydrogenovibrio</taxon>
    </lineage>
</organism>
<dbReference type="OrthoDB" id="9794345at2"/>
<dbReference type="Gene3D" id="3.10.610.10">
    <property type="entry name" value="GSPII I/J protein-like"/>
    <property type="match status" value="1"/>
</dbReference>
<keyword evidence="8 10" id="KW-1133">Transmembrane helix</keyword>
<dbReference type="EMBL" id="CP000109">
    <property type="protein sequence ID" value="ABB40852.1"/>
    <property type="molecule type" value="Genomic_DNA"/>
</dbReference>
<dbReference type="PROSITE" id="PS00409">
    <property type="entry name" value="PROKAR_NTER_METHYL"/>
    <property type="match status" value="1"/>
</dbReference>
<keyword evidence="9 10" id="KW-0472">Membrane</keyword>
<comment type="subcellular location">
    <subcellularLocation>
        <location evidence="1">Cell inner membrane</location>
        <topology evidence="1">Single-pass membrane protein</topology>
    </subcellularLocation>
</comment>
<dbReference type="PANTHER" id="PTHR39583">
    <property type="entry name" value="TYPE II SECRETION SYSTEM PROTEIN J-RELATED"/>
    <property type="match status" value="1"/>
</dbReference>
<evidence type="ECO:0000256" key="4">
    <source>
        <dbReference type="ARBA" id="ARBA00022475"/>
    </source>
</evidence>
<dbReference type="Pfam" id="PF07963">
    <property type="entry name" value="N_methyl"/>
    <property type="match status" value="1"/>
</dbReference>
<dbReference type="Pfam" id="PF11612">
    <property type="entry name" value="T2SSJ"/>
    <property type="match status" value="1"/>
</dbReference>
<evidence type="ECO:0000256" key="8">
    <source>
        <dbReference type="ARBA" id="ARBA00022989"/>
    </source>
</evidence>
<dbReference type="STRING" id="317025.Tcr_0256"/>
<dbReference type="AlphaFoldDB" id="Q31J21"/>
<keyword evidence="4" id="KW-1003">Cell membrane</keyword>
<dbReference type="HOGENOM" id="CLU_093850_1_2_6"/>
<dbReference type="PANTHER" id="PTHR39583:SF2">
    <property type="entry name" value="TYPE II SECRETION SYSTEM PROTEIN J"/>
    <property type="match status" value="1"/>
</dbReference>
<proteinExistence type="inferred from homology"/>
<dbReference type="GO" id="GO:0015627">
    <property type="term" value="C:type II protein secretion system complex"/>
    <property type="evidence" value="ECO:0007669"/>
    <property type="project" value="InterPro"/>
</dbReference>
<dbReference type="SUPFAM" id="SSF54523">
    <property type="entry name" value="Pili subunits"/>
    <property type="match status" value="1"/>
</dbReference>
<dbReference type="eggNOG" id="COG4795">
    <property type="taxonomic scope" value="Bacteria"/>
</dbReference>
<protein>
    <recommendedName>
        <fullName evidence="3">Type II secretion system protein J</fullName>
    </recommendedName>
</protein>
<dbReference type="NCBIfam" id="TIGR02532">
    <property type="entry name" value="IV_pilin_GFxxxE"/>
    <property type="match status" value="1"/>
</dbReference>
<sequence length="204" mass="23384">MSDSKITVKRQTGFTLIELLIAMAISAVLALLSYQAIHEVTQVKLTSDSKNERFSALQRAIWWMEQDFSQMAPRPVLDALGSMLPSYLASENQVELTRIATYPSPYGESGLVRVGYALEGETLYRLVWPVLDRAPDTQPQKWVLLEGVKRFEVRQQDQNRQWQRFWPQAELDETSMKKQPGLVEIRLDYEGVGLIRRLIVGADR</sequence>
<dbReference type="NCBIfam" id="TIGR01711">
    <property type="entry name" value="gspJ"/>
    <property type="match status" value="1"/>
</dbReference>
<keyword evidence="7 10" id="KW-0812">Transmembrane</keyword>
<evidence type="ECO:0000256" key="3">
    <source>
        <dbReference type="ARBA" id="ARBA00021539"/>
    </source>
</evidence>
<dbReference type="GO" id="GO:0005886">
    <property type="term" value="C:plasma membrane"/>
    <property type="evidence" value="ECO:0007669"/>
    <property type="project" value="UniProtKB-SubCell"/>
</dbReference>
<keyword evidence="6" id="KW-0997">Cell inner membrane</keyword>
<evidence type="ECO:0000256" key="6">
    <source>
        <dbReference type="ARBA" id="ARBA00022519"/>
    </source>
</evidence>
<dbReference type="InterPro" id="IPR045584">
    <property type="entry name" value="Pilin-like"/>
</dbReference>
<keyword evidence="5" id="KW-0488">Methylation</keyword>
<gene>
    <name evidence="11" type="ordered locus">Tcr_0256</name>
</gene>
<evidence type="ECO:0000313" key="11">
    <source>
        <dbReference type="EMBL" id="ABB40852.1"/>
    </source>
</evidence>
<evidence type="ECO:0000256" key="7">
    <source>
        <dbReference type="ARBA" id="ARBA00022692"/>
    </source>
</evidence>
<dbReference type="Gene3D" id="2.10.70.20">
    <property type="entry name" value="gspk-gspi-gspj complex like domains"/>
    <property type="match status" value="1"/>
</dbReference>
<dbReference type="InterPro" id="IPR010055">
    <property type="entry name" value="T2SS_protein-GspJ"/>
</dbReference>
<evidence type="ECO:0000256" key="5">
    <source>
        <dbReference type="ARBA" id="ARBA00022481"/>
    </source>
</evidence>
<dbReference type="InterPro" id="IPR012902">
    <property type="entry name" value="N_methyl_site"/>
</dbReference>
<dbReference type="GO" id="GO:0015628">
    <property type="term" value="P:protein secretion by the type II secretion system"/>
    <property type="evidence" value="ECO:0007669"/>
    <property type="project" value="InterPro"/>
</dbReference>
<feature type="transmembrane region" description="Helical" evidence="10">
    <location>
        <begin position="12"/>
        <end position="34"/>
    </location>
</feature>
<accession>Q31J21</accession>
<name>Q31J21_HYDCU</name>
<evidence type="ECO:0000256" key="10">
    <source>
        <dbReference type="SAM" id="Phobius"/>
    </source>
</evidence>
<evidence type="ECO:0000256" key="2">
    <source>
        <dbReference type="ARBA" id="ARBA00011084"/>
    </source>
</evidence>